<keyword evidence="2" id="KW-0809">Transit peptide</keyword>
<protein>
    <submittedName>
        <fullName evidence="4">Uncharacterized protein</fullName>
    </submittedName>
</protein>
<dbReference type="PANTHER" id="PTHR28554:SF1">
    <property type="entry name" value="LARGE RIBOSOMAL SUBUNIT PROTEIN ML45"/>
    <property type="match status" value="1"/>
</dbReference>
<sequence length="181" mass="21514">MNYKFWLTKKRPRPKLARRPVVKAAKQLHESIFTEFSNRDDRTLKSLCTSGLLTTFRKQLASLPKDEMMSWRLLKHLSRPRIVSNRATPLPLPGDSEAALRQVVVRLHTRQLVEKWETQKKAQVNSVEKDVVEYVVLQRIMRRGKEEDWKVWGFANETTYQELKEEQKRIEQMSEWEARHG</sequence>
<evidence type="ECO:0000313" key="5">
    <source>
        <dbReference type="Proteomes" id="UP000799536"/>
    </source>
</evidence>
<evidence type="ECO:0000313" key="4">
    <source>
        <dbReference type="EMBL" id="KAF2205104.1"/>
    </source>
</evidence>
<dbReference type="GO" id="GO:0005743">
    <property type="term" value="C:mitochondrial inner membrane"/>
    <property type="evidence" value="ECO:0007669"/>
    <property type="project" value="InterPro"/>
</dbReference>
<accession>A0A9P4MTC2</accession>
<keyword evidence="5" id="KW-1185">Reference proteome</keyword>
<organism evidence="4 5">
    <name type="scientific">Delitschia confertaspora ATCC 74209</name>
    <dbReference type="NCBI Taxonomy" id="1513339"/>
    <lineage>
        <taxon>Eukaryota</taxon>
        <taxon>Fungi</taxon>
        <taxon>Dikarya</taxon>
        <taxon>Ascomycota</taxon>
        <taxon>Pezizomycotina</taxon>
        <taxon>Dothideomycetes</taxon>
        <taxon>Pleosporomycetidae</taxon>
        <taxon>Pleosporales</taxon>
        <taxon>Delitschiaceae</taxon>
        <taxon>Delitschia</taxon>
    </lineage>
</organism>
<dbReference type="EMBL" id="ML993862">
    <property type="protein sequence ID" value="KAF2205104.1"/>
    <property type="molecule type" value="Genomic_DNA"/>
</dbReference>
<gene>
    <name evidence="4" type="ORF">GQ43DRAFT_363185</name>
</gene>
<name>A0A9P4MTC2_9PLEO</name>
<reference evidence="4" key="1">
    <citation type="journal article" date="2020" name="Stud. Mycol.">
        <title>101 Dothideomycetes genomes: a test case for predicting lifestyles and emergence of pathogens.</title>
        <authorList>
            <person name="Haridas S."/>
            <person name="Albert R."/>
            <person name="Binder M."/>
            <person name="Bloem J."/>
            <person name="Labutti K."/>
            <person name="Salamov A."/>
            <person name="Andreopoulos B."/>
            <person name="Baker S."/>
            <person name="Barry K."/>
            <person name="Bills G."/>
            <person name="Bluhm B."/>
            <person name="Cannon C."/>
            <person name="Castanera R."/>
            <person name="Culley D."/>
            <person name="Daum C."/>
            <person name="Ezra D."/>
            <person name="Gonzalez J."/>
            <person name="Henrissat B."/>
            <person name="Kuo A."/>
            <person name="Liang C."/>
            <person name="Lipzen A."/>
            <person name="Lutzoni F."/>
            <person name="Magnuson J."/>
            <person name="Mondo S."/>
            <person name="Nolan M."/>
            <person name="Ohm R."/>
            <person name="Pangilinan J."/>
            <person name="Park H.-J."/>
            <person name="Ramirez L."/>
            <person name="Alfaro M."/>
            <person name="Sun H."/>
            <person name="Tritt A."/>
            <person name="Yoshinaga Y."/>
            <person name="Zwiers L.-H."/>
            <person name="Turgeon B."/>
            <person name="Goodwin S."/>
            <person name="Spatafora J."/>
            <person name="Crous P."/>
            <person name="Grigoriev I."/>
        </authorList>
    </citation>
    <scope>NUCLEOTIDE SEQUENCE</scope>
    <source>
        <strain evidence="4">ATCC 74209</strain>
    </source>
</reference>
<dbReference type="Gene3D" id="3.10.450.240">
    <property type="match status" value="1"/>
</dbReference>
<evidence type="ECO:0000256" key="1">
    <source>
        <dbReference type="ARBA" id="ARBA00004173"/>
    </source>
</evidence>
<dbReference type="OrthoDB" id="19619at2759"/>
<evidence type="ECO:0000256" key="3">
    <source>
        <dbReference type="ARBA" id="ARBA00023128"/>
    </source>
</evidence>
<dbReference type="AlphaFoldDB" id="A0A9P4MTC2"/>
<dbReference type="InterPro" id="IPR051975">
    <property type="entry name" value="mtLSU_mL45"/>
</dbReference>
<dbReference type="PANTHER" id="PTHR28554">
    <property type="entry name" value="39S RIBOSOMAL PROTEIN L45, MITOCHONDRIAL"/>
    <property type="match status" value="1"/>
</dbReference>
<keyword evidence="3" id="KW-0496">Mitochondrion</keyword>
<evidence type="ECO:0000256" key="2">
    <source>
        <dbReference type="ARBA" id="ARBA00022946"/>
    </source>
</evidence>
<proteinExistence type="predicted"/>
<comment type="subcellular location">
    <subcellularLocation>
        <location evidence="1">Mitochondrion</location>
    </subcellularLocation>
</comment>
<comment type="caution">
    <text evidence="4">The sequence shown here is derived from an EMBL/GenBank/DDBJ whole genome shotgun (WGS) entry which is preliminary data.</text>
</comment>
<dbReference type="Proteomes" id="UP000799536">
    <property type="component" value="Unassembled WGS sequence"/>
</dbReference>
<dbReference type="Pfam" id="PF07961">
    <property type="entry name" value="MBA1"/>
    <property type="match status" value="1"/>
</dbReference>
<dbReference type="GO" id="GO:0032979">
    <property type="term" value="P:protein insertion into mitochondrial inner membrane from matrix"/>
    <property type="evidence" value="ECO:0007669"/>
    <property type="project" value="InterPro"/>
</dbReference>
<dbReference type="InterPro" id="IPR024621">
    <property type="entry name" value="Mba1"/>
</dbReference>